<evidence type="ECO:0000256" key="4">
    <source>
        <dbReference type="ARBA" id="ARBA00022692"/>
    </source>
</evidence>
<organism evidence="15 17">
    <name type="scientific">Rotaria magnacalcarata</name>
    <dbReference type="NCBI Taxonomy" id="392030"/>
    <lineage>
        <taxon>Eukaryota</taxon>
        <taxon>Metazoa</taxon>
        <taxon>Spiralia</taxon>
        <taxon>Gnathifera</taxon>
        <taxon>Rotifera</taxon>
        <taxon>Eurotatoria</taxon>
        <taxon>Bdelloidea</taxon>
        <taxon>Philodinida</taxon>
        <taxon>Philodinidae</taxon>
        <taxon>Rotaria</taxon>
    </lineage>
</organism>
<dbReference type="PROSITE" id="PS50929">
    <property type="entry name" value="ABC_TM1F"/>
    <property type="match status" value="2"/>
</dbReference>
<evidence type="ECO:0000259" key="14">
    <source>
        <dbReference type="PROSITE" id="PS50929"/>
    </source>
</evidence>
<dbReference type="AlphaFoldDB" id="A0A816WYL0"/>
<accession>A0A816WYL0</accession>
<feature type="domain" description="ABC transporter" evidence="13">
    <location>
        <begin position="423"/>
        <end position="660"/>
    </location>
</feature>
<protein>
    <submittedName>
        <fullName evidence="15">Uncharacterized protein</fullName>
    </submittedName>
</protein>
<feature type="transmembrane region" description="Helical" evidence="12">
    <location>
        <begin position="52"/>
        <end position="76"/>
    </location>
</feature>
<dbReference type="Proteomes" id="UP000663866">
    <property type="component" value="Unassembled WGS sequence"/>
</dbReference>
<evidence type="ECO:0000313" key="17">
    <source>
        <dbReference type="Proteomes" id="UP000663856"/>
    </source>
</evidence>
<keyword evidence="8" id="KW-1278">Translocase</keyword>
<feature type="transmembrane region" description="Helical" evidence="12">
    <location>
        <begin position="720"/>
        <end position="736"/>
    </location>
</feature>
<evidence type="ECO:0000256" key="6">
    <source>
        <dbReference type="ARBA" id="ARBA00022741"/>
    </source>
</evidence>
<dbReference type="Proteomes" id="UP000663856">
    <property type="component" value="Unassembled WGS sequence"/>
</dbReference>
<keyword evidence="7" id="KW-0067">ATP-binding</keyword>
<feature type="domain" description="ABC transmembrane type-1" evidence="14">
    <location>
        <begin position="56"/>
        <end position="387"/>
    </location>
</feature>
<dbReference type="EMBL" id="CAJNRF010012301">
    <property type="protein sequence ID" value="CAF2139514.1"/>
    <property type="molecule type" value="Genomic_DNA"/>
</dbReference>
<dbReference type="InterPro" id="IPR011527">
    <property type="entry name" value="ABC1_TM_dom"/>
</dbReference>
<keyword evidence="11" id="KW-0325">Glycoprotein</keyword>
<evidence type="ECO:0000256" key="2">
    <source>
        <dbReference type="ARBA" id="ARBA00007577"/>
    </source>
</evidence>
<dbReference type="GO" id="GO:0005743">
    <property type="term" value="C:mitochondrial inner membrane"/>
    <property type="evidence" value="ECO:0007669"/>
    <property type="project" value="TreeGrafter"/>
</dbReference>
<evidence type="ECO:0000256" key="5">
    <source>
        <dbReference type="ARBA" id="ARBA00022737"/>
    </source>
</evidence>
<reference evidence="15" key="1">
    <citation type="submission" date="2021-02" db="EMBL/GenBank/DDBJ databases">
        <authorList>
            <person name="Nowell W R."/>
        </authorList>
    </citation>
    <scope>NUCLEOTIDE SEQUENCE</scope>
</reference>
<feature type="transmembrane region" description="Helical" evidence="12">
    <location>
        <begin position="833"/>
        <end position="850"/>
    </location>
</feature>
<proteinExistence type="inferred from homology"/>
<name>A0A816WYL0_9BILA</name>
<dbReference type="FunFam" id="3.40.50.300:FF:000479">
    <property type="entry name" value="Multidrug resistance protein 1A"/>
    <property type="match status" value="2"/>
</dbReference>
<feature type="transmembrane region" description="Helical" evidence="12">
    <location>
        <begin position="244"/>
        <end position="262"/>
    </location>
</feature>
<evidence type="ECO:0000256" key="9">
    <source>
        <dbReference type="ARBA" id="ARBA00022989"/>
    </source>
</evidence>
<dbReference type="PANTHER" id="PTHR43394:SF27">
    <property type="entry name" value="ATP-DEPENDENT TRANSLOCASE ABCB1-LIKE"/>
    <property type="match status" value="1"/>
</dbReference>
<evidence type="ECO:0000256" key="1">
    <source>
        <dbReference type="ARBA" id="ARBA00004141"/>
    </source>
</evidence>
<evidence type="ECO:0000256" key="7">
    <source>
        <dbReference type="ARBA" id="ARBA00022840"/>
    </source>
</evidence>
<dbReference type="Pfam" id="PF00664">
    <property type="entry name" value="ABC_membrane"/>
    <property type="match status" value="2"/>
</dbReference>
<dbReference type="GO" id="GO:0005524">
    <property type="term" value="F:ATP binding"/>
    <property type="evidence" value="ECO:0007669"/>
    <property type="project" value="UniProtKB-KW"/>
</dbReference>
<evidence type="ECO:0000256" key="3">
    <source>
        <dbReference type="ARBA" id="ARBA00022448"/>
    </source>
</evidence>
<evidence type="ECO:0000256" key="12">
    <source>
        <dbReference type="SAM" id="Phobius"/>
    </source>
</evidence>
<dbReference type="InterPro" id="IPR003593">
    <property type="entry name" value="AAA+_ATPase"/>
</dbReference>
<comment type="similarity">
    <text evidence="2">Belongs to the ABC transporter superfamily. ABCB family. Multidrug resistance exporter (TC 3.A.1.201) subfamily.</text>
</comment>
<dbReference type="PROSITE" id="PS50893">
    <property type="entry name" value="ABC_TRANSPORTER_2"/>
    <property type="match status" value="2"/>
</dbReference>
<dbReference type="InterPro" id="IPR036640">
    <property type="entry name" value="ABC1_TM_sf"/>
</dbReference>
<feature type="transmembrane region" description="Helical" evidence="12">
    <location>
        <begin position="140"/>
        <end position="165"/>
    </location>
</feature>
<evidence type="ECO:0000256" key="10">
    <source>
        <dbReference type="ARBA" id="ARBA00023136"/>
    </source>
</evidence>
<dbReference type="Gene3D" id="3.40.50.300">
    <property type="entry name" value="P-loop containing nucleotide triphosphate hydrolases"/>
    <property type="match status" value="2"/>
</dbReference>
<keyword evidence="4 12" id="KW-0812">Transmembrane</keyword>
<keyword evidence="18" id="KW-1185">Reference proteome</keyword>
<evidence type="ECO:0000313" key="16">
    <source>
        <dbReference type="EMBL" id="CAF3948278.1"/>
    </source>
</evidence>
<feature type="transmembrane region" description="Helical" evidence="12">
    <location>
        <begin position="915"/>
        <end position="938"/>
    </location>
</feature>
<gene>
    <name evidence="16" type="ORF">OVN521_LOCUS12085</name>
    <name evidence="15" type="ORF">WKI299_LOCUS28050</name>
</gene>
<comment type="subcellular location">
    <subcellularLocation>
        <location evidence="1">Membrane</location>
        <topology evidence="1">Multi-pass membrane protein</topology>
    </subcellularLocation>
</comment>
<dbReference type="SMART" id="SM00382">
    <property type="entry name" value="AAA"/>
    <property type="match status" value="2"/>
</dbReference>
<keyword evidence="10 12" id="KW-0472">Membrane</keyword>
<keyword evidence="9 12" id="KW-1133">Transmembrane helix</keyword>
<dbReference type="GO" id="GO:0090374">
    <property type="term" value="P:oligopeptide export from mitochondrion"/>
    <property type="evidence" value="ECO:0007669"/>
    <property type="project" value="TreeGrafter"/>
</dbReference>
<feature type="domain" description="ABC transmembrane type-1" evidence="14">
    <location>
        <begin position="739"/>
        <end position="976"/>
    </location>
</feature>
<feature type="domain" description="ABC transporter" evidence="13">
    <location>
        <begin position="1013"/>
        <end position="1251"/>
    </location>
</feature>
<feature type="transmembrane region" description="Helical" evidence="12">
    <location>
        <begin position="950"/>
        <end position="975"/>
    </location>
</feature>
<comment type="caution">
    <text evidence="15">The sequence shown here is derived from an EMBL/GenBank/DDBJ whole genome shotgun (WGS) entry which is preliminary data.</text>
</comment>
<evidence type="ECO:0000256" key="11">
    <source>
        <dbReference type="ARBA" id="ARBA00023180"/>
    </source>
</evidence>
<dbReference type="SUPFAM" id="SSF52540">
    <property type="entry name" value="P-loop containing nucleoside triphosphate hydrolases"/>
    <property type="match status" value="2"/>
</dbReference>
<dbReference type="SUPFAM" id="SSF90123">
    <property type="entry name" value="ABC transporter transmembrane region"/>
    <property type="match status" value="2"/>
</dbReference>
<evidence type="ECO:0000256" key="8">
    <source>
        <dbReference type="ARBA" id="ARBA00022967"/>
    </source>
</evidence>
<dbReference type="GO" id="GO:0015421">
    <property type="term" value="F:ABC-type oligopeptide transporter activity"/>
    <property type="evidence" value="ECO:0007669"/>
    <property type="project" value="TreeGrafter"/>
</dbReference>
<dbReference type="GO" id="GO:0016887">
    <property type="term" value="F:ATP hydrolysis activity"/>
    <property type="evidence" value="ECO:0007669"/>
    <property type="project" value="InterPro"/>
</dbReference>
<evidence type="ECO:0000313" key="18">
    <source>
        <dbReference type="Proteomes" id="UP000663866"/>
    </source>
</evidence>
<sequence>MSSMHYSLENAINANNDHERNLANVISKASKEKMKKIVCFHELFRFATHRDWFYMFLGTIGSIGHGASIPLLWFMFGLMTDSFTEYEFNLISNDSKNLSQIFYSQSIPSTTNDYRQQNKICNRSKMNLTSLEDIQFSNKIQHYSICITLIGFGAFACAYIQTYFWTMSGERQTHRIRYRAFQSLVCNKNIFYFDRHSPGELTTLVSDGIRTVNDGIGEKFGSCLQYLSCFTAGLLIGFARGHELTGVILSLLPLFTISVTLYSKFGAQMVSKQQETYTQAGQLAEQALSAVKTVFAFNGSDFELKRYEQQLLLIKKNGIYMGAMFGLVTGFDYFTVFAADALGLGYGAKLISKQKYTIGQTLMVFFTVISALFALERLVPYFQAIISAKGSAYAIWKIIDTEKEFLREESSGELEPTDIDGNVAFVNVHFAYPSRPAVSVLKNVSFNISAGQTVAIVGSTGSGKSTCVELLEKLYELKAGLILLDNQPLNKYNIQWLRKHISVVSQQPVLFETTVMENIRMGYRHATNSQIIKLCKNLGIHEAIVNLSQDKYETKITQNGSNLSGGQRQKIALARALLKNPRILLLDEATAALDSESEHQLQKAIEEASTDRTTIVIAHRLSTIRNADNIIVFDCGCIIETGTHEFLMKRKGKYYELVQNQLIDDQIDTMSEEQENDLNEFRNQNSPIENQIEMTPNVAIKKKKRHFSFFKLLALNKPEWYYIVLGCLTAIINGGVEPAFAFILSKLVSSLFFSLSSEGLTLRLRLRAYRTMLKQNVSWFDRTENSTGVLCARLATEASSVHEATGVLLGISLRSVSNLTVGLILGFYASSQLTLMMCAFILLLIGSGWLQTKVLTRFIKMDSIAIEKAASIFSQVIQNIRTVVHLTEEKTFLENYARIIDEPYRKLKRRSNLNALLFALTNSIPFFAQAALFSYGAYLVRKDKICFDDIILIFSVVMFGAVSVSQSFAMAPNYAKARSAAKKLFDLFDLEFQEHTNVQSKNSEEDRARFDGIEFKDVTFAYESRPDATVLNKFSLKIQPGQHIALIGASGCGKSTAIQLIERYYNYSYGSIIMNSQDIRQMNINEVRSKIALVSQEAILFDASIRDNIKYGDLTRDISDEEIIRAAERANIHDFIDKLPEGYATMVGSRGTQLAGGERQRIAIARAIVRRADLLLLDEPTSALDTSNEQIVQKGLDEAKRNSTSITIAHRLTTIRNCDLIYVVGRGRIMEFGDHEQLMGQKGYYYKLVQSSK</sequence>
<dbReference type="InterPro" id="IPR017871">
    <property type="entry name" value="ABC_transporter-like_CS"/>
</dbReference>
<dbReference type="PANTHER" id="PTHR43394">
    <property type="entry name" value="ATP-DEPENDENT PERMEASE MDL1, MITOCHONDRIAL"/>
    <property type="match status" value="1"/>
</dbReference>
<dbReference type="InterPro" id="IPR003439">
    <property type="entry name" value="ABC_transporter-like_ATP-bd"/>
</dbReference>
<evidence type="ECO:0000259" key="13">
    <source>
        <dbReference type="PROSITE" id="PS50893"/>
    </source>
</evidence>
<keyword evidence="5" id="KW-0677">Repeat</keyword>
<dbReference type="InterPro" id="IPR027417">
    <property type="entry name" value="P-loop_NTPase"/>
</dbReference>
<feature type="transmembrane region" description="Helical" evidence="12">
    <location>
        <begin position="356"/>
        <end position="375"/>
    </location>
</feature>
<feature type="transmembrane region" description="Helical" evidence="12">
    <location>
        <begin position="319"/>
        <end position="344"/>
    </location>
</feature>
<dbReference type="EMBL" id="CAJOBG010001661">
    <property type="protein sequence ID" value="CAF3948278.1"/>
    <property type="molecule type" value="Genomic_DNA"/>
</dbReference>
<dbReference type="InterPro" id="IPR039421">
    <property type="entry name" value="Type_1_exporter"/>
</dbReference>
<keyword evidence="6" id="KW-0547">Nucleotide-binding</keyword>
<keyword evidence="3" id="KW-0813">Transport</keyword>
<dbReference type="Gene3D" id="1.20.1560.10">
    <property type="entry name" value="ABC transporter type 1, transmembrane domain"/>
    <property type="match status" value="3"/>
</dbReference>
<dbReference type="CDD" id="cd03249">
    <property type="entry name" value="ABC_MTABC3_MDL1_MDL2"/>
    <property type="match status" value="1"/>
</dbReference>
<dbReference type="CDD" id="cd18577">
    <property type="entry name" value="ABC_6TM_Pgp_ABCB1_D1_like"/>
    <property type="match status" value="1"/>
</dbReference>
<dbReference type="Pfam" id="PF00005">
    <property type="entry name" value="ABC_tran"/>
    <property type="match status" value="2"/>
</dbReference>
<dbReference type="CDD" id="cd18578">
    <property type="entry name" value="ABC_6TM_Pgp_ABCB1_D2_like"/>
    <property type="match status" value="1"/>
</dbReference>
<evidence type="ECO:0000313" key="15">
    <source>
        <dbReference type="EMBL" id="CAF2139514.1"/>
    </source>
</evidence>
<dbReference type="PROSITE" id="PS00211">
    <property type="entry name" value="ABC_TRANSPORTER_1"/>
    <property type="match status" value="2"/>
</dbReference>